<protein>
    <submittedName>
        <fullName evidence="1">Uncharacterized protein</fullName>
    </submittedName>
</protein>
<dbReference type="AlphaFoldDB" id="A0A193G085"/>
<dbReference type="Proteomes" id="UP000092213">
    <property type="component" value="Chromosome"/>
</dbReference>
<reference evidence="1 2" key="1">
    <citation type="submission" date="2016-06" db="EMBL/GenBank/DDBJ databases">
        <title>Complete genome sequences of Bordetella bronchialis and Bordetella flabilis.</title>
        <authorList>
            <person name="LiPuma J.J."/>
            <person name="Spilker T."/>
        </authorList>
    </citation>
    <scope>NUCLEOTIDE SEQUENCE [LARGE SCALE GENOMIC DNA]</scope>
    <source>
        <strain evidence="1 2">AU17976</strain>
    </source>
</reference>
<evidence type="ECO:0000313" key="2">
    <source>
        <dbReference type="Proteomes" id="UP000092213"/>
    </source>
</evidence>
<sequence>MDASVYVDRTEGERTTLGEGLDRYLRQVVPTKTSPDQEKGRVLRWKQHPLAYRMMASLRGADFARYRDERAPPAKQKTRFGSYYS</sequence>
<dbReference type="STRING" id="463025.BAU08_20540"/>
<gene>
    <name evidence="1" type="ORF">BAU08_20540</name>
</gene>
<organism evidence="1 2">
    <name type="scientific">Bordetella bronchialis</name>
    <dbReference type="NCBI Taxonomy" id="463025"/>
    <lineage>
        <taxon>Bacteria</taxon>
        <taxon>Pseudomonadati</taxon>
        <taxon>Pseudomonadota</taxon>
        <taxon>Betaproteobacteria</taxon>
        <taxon>Burkholderiales</taxon>
        <taxon>Alcaligenaceae</taxon>
        <taxon>Bordetella</taxon>
    </lineage>
</organism>
<name>A0A193G085_9BORD</name>
<proteinExistence type="predicted"/>
<dbReference type="EMBL" id="CP016171">
    <property type="protein sequence ID" value="ANN73417.1"/>
    <property type="molecule type" value="Genomic_DNA"/>
</dbReference>
<evidence type="ECO:0000313" key="1">
    <source>
        <dbReference type="EMBL" id="ANN73417.1"/>
    </source>
</evidence>
<dbReference type="RefSeq" id="WP_066671392.1">
    <property type="nucleotide sequence ID" value="NZ_CP016171.1"/>
</dbReference>
<accession>A0A193G085</accession>